<evidence type="ECO:0000313" key="4">
    <source>
        <dbReference type="Proteomes" id="UP000691718"/>
    </source>
</evidence>
<accession>A0A8S3XT88</accession>
<feature type="domain" description="Serpin" evidence="2">
    <location>
        <begin position="2"/>
        <end position="350"/>
    </location>
</feature>
<organism evidence="3 4">
    <name type="scientific">Parnassius apollo</name>
    <name type="common">Apollo butterfly</name>
    <name type="synonym">Papilio apollo</name>
    <dbReference type="NCBI Taxonomy" id="110799"/>
    <lineage>
        <taxon>Eukaryota</taxon>
        <taxon>Metazoa</taxon>
        <taxon>Ecdysozoa</taxon>
        <taxon>Arthropoda</taxon>
        <taxon>Hexapoda</taxon>
        <taxon>Insecta</taxon>
        <taxon>Pterygota</taxon>
        <taxon>Neoptera</taxon>
        <taxon>Endopterygota</taxon>
        <taxon>Lepidoptera</taxon>
        <taxon>Glossata</taxon>
        <taxon>Ditrysia</taxon>
        <taxon>Papilionoidea</taxon>
        <taxon>Papilionidae</taxon>
        <taxon>Parnassiinae</taxon>
        <taxon>Parnassini</taxon>
        <taxon>Parnassius</taxon>
        <taxon>Parnassius</taxon>
    </lineage>
</organism>
<dbReference type="PANTHER" id="PTHR11461">
    <property type="entry name" value="SERINE PROTEASE INHIBITOR, SERPIN"/>
    <property type="match status" value="1"/>
</dbReference>
<proteinExistence type="inferred from homology"/>
<evidence type="ECO:0000313" key="3">
    <source>
        <dbReference type="EMBL" id="CAG5031012.1"/>
    </source>
</evidence>
<comment type="caution">
    <text evidence="3">The sequence shown here is derived from an EMBL/GenBank/DDBJ whole genome shotgun (WGS) entry which is preliminary data.</text>
</comment>
<dbReference type="PANTHER" id="PTHR11461:SF367">
    <property type="entry name" value="GH21475P-RELATED"/>
    <property type="match status" value="1"/>
</dbReference>
<evidence type="ECO:0000259" key="2">
    <source>
        <dbReference type="SMART" id="SM00093"/>
    </source>
</evidence>
<protein>
    <submittedName>
        <fullName evidence="3">(apollo) hypothetical protein</fullName>
    </submittedName>
</protein>
<dbReference type="Proteomes" id="UP000691718">
    <property type="component" value="Unassembled WGS sequence"/>
</dbReference>
<dbReference type="GO" id="GO:0005615">
    <property type="term" value="C:extracellular space"/>
    <property type="evidence" value="ECO:0007669"/>
    <property type="project" value="InterPro"/>
</dbReference>
<evidence type="ECO:0000256" key="1">
    <source>
        <dbReference type="RuleBase" id="RU000411"/>
    </source>
</evidence>
<dbReference type="GO" id="GO:0004867">
    <property type="term" value="F:serine-type endopeptidase inhibitor activity"/>
    <property type="evidence" value="ECO:0007669"/>
    <property type="project" value="InterPro"/>
</dbReference>
<name>A0A8S3XT88_PARAO</name>
<dbReference type="PROSITE" id="PS00284">
    <property type="entry name" value="SERPIN"/>
    <property type="match status" value="1"/>
</dbReference>
<dbReference type="AlphaFoldDB" id="A0A8S3XT88"/>
<dbReference type="CDD" id="cd19598">
    <property type="entry name" value="serpin77Ba-like_insects"/>
    <property type="match status" value="1"/>
</dbReference>
<reference evidence="3" key="1">
    <citation type="submission" date="2021-04" db="EMBL/GenBank/DDBJ databases">
        <authorList>
            <person name="Tunstrom K."/>
        </authorList>
    </citation>
    <scope>NUCLEOTIDE SEQUENCE</scope>
</reference>
<dbReference type="Pfam" id="PF00079">
    <property type="entry name" value="Serpin"/>
    <property type="match status" value="1"/>
</dbReference>
<dbReference type="OrthoDB" id="9440847at2759"/>
<dbReference type="EMBL" id="CAJQZP010001217">
    <property type="protein sequence ID" value="CAG5031012.1"/>
    <property type="molecule type" value="Genomic_DNA"/>
</dbReference>
<dbReference type="InterPro" id="IPR023796">
    <property type="entry name" value="Serpin_dom"/>
</dbReference>
<dbReference type="InterPro" id="IPR023795">
    <property type="entry name" value="Serpin_CS"/>
</dbReference>
<gene>
    <name evidence="3" type="ORF">PAPOLLO_LOCUS19601</name>
</gene>
<dbReference type="SMART" id="SM00093">
    <property type="entry name" value="SERPIN"/>
    <property type="match status" value="1"/>
</dbReference>
<keyword evidence="4" id="KW-1185">Reference proteome</keyword>
<comment type="similarity">
    <text evidence="1">Belongs to the serpin family.</text>
</comment>
<sequence length="353" mass="39247">MSPFGVWSLLTGVSIGATGFSRVQLTKALVIPNNINTLIKRYKSLKQSVLRAETPDVTILSKNYLFTDSDFQIQPGFLRSIRSDFGAILTQIQFNSPEEAAAIANSVIQKSGATVSNVLRSDDFENSKMIITNVISFKGLWQSPFNVTDTRVEAFYDENGNEVGKVNMMFQQGELPFSRISQLKATVLELPYGDNTNYSFLALLPYPSVKVADVYKGLATVSLKDILAILQRDIDNWGLSSIYVSLPRFKISSNLVLNTPLNYMGVYDIFDPKKASFETITKSNNIFVSAIVHKADIEVTEFGTVASASTSAYFLDRMMPPSFHANRPFIYFVIEKTTATIIFSGVYSKPSIF</sequence>
<dbReference type="InterPro" id="IPR000215">
    <property type="entry name" value="Serpin_fam"/>
</dbReference>